<evidence type="ECO:0000313" key="2">
    <source>
        <dbReference type="EMBL" id="OPZ89809.1"/>
    </source>
</evidence>
<dbReference type="Gene3D" id="1.25.10.10">
    <property type="entry name" value="Leucine-rich Repeat Variant"/>
    <property type="match status" value="1"/>
</dbReference>
<gene>
    <name evidence="2" type="ORF">BWY73_01438</name>
</gene>
<dbReference type="InterPro" id="IPR011989">
    <property type="entry name" value="ARM-like"/>
</dbReference>
<feature type="region of interest" description="Disordered" evidence="1">
    <location>
        <begin position="429"/>
        <end position="454"/>
    </location>
</feature>
<sequence>MDQIVDELVRAAFNNQDKLAVRETAVESLSLIFHPKALNAVDRAISGSTFPVTSRFKFLVALKQQNTSDAYRIILKYWVIKEWPPDPETFPMDIMRKEWPSELGDSIMEQMNKLLGKDEMLAVLMSSWPGGVETTYKTVPDGLKDYVAYYALMVGQLGGREAATLLVQRLKEDYPLVQPAAGAVSSIVRPGMDPYAPGPGGVPSEGPSGNEPAPAVVSEAVLKEEIRFRVEAVKVLSIIAGENLLPFLQYLAKNDIKPEVRTMASSILGTVETRIAASRDDLRQAASALAANRFDEAIRLYKQAYEKNPSPRVTREYEKSKLIIGAQYLAGNRKAEAEPLLKPLFDALEVKVYQKLPEEMVKAKMTPEKQQVMAQVEAKKQAVIDDIKAKLSANGLTQAEIQRADPNRFFNYGIEKGWLVEEATLMEMPPGEPGGPMPGQPGYGQGGMMPAPAP</sequence>
<name>A0A1V5M9B9_UNCT6</name>
<evidence type="ECO:0008006" key="3">
    <source>
        <dbReference type="Google" id="ProtNLM"/>
    </source>
</evidence>
<feature type="compositionally biased region" description="Pro residues" evidence="1">
    <location>
        <begin position="430"/>
        <end position="439"/>
    </location>
</feature>
<comment type="caution">
    <text evidence="2">The sequence shown here is derived from an EMBL/GenBank/DDBJ whole genome shotgun (WGS) entry which is preliminary data.</text>
</comment>
<dbReference type="EMBL" id="MWAK01000325">
    <property type="protein sequence ID" value="OPZ89809.1"/>
    <property type="molecule type" value="Genomic_DNA"/>
</dbReference>
<dbReference type="AlphaFoldDB" id="A0A1V5M9B9"/>
<protein>
    <recommendedName>
        <fullName evidence="3">HEAT repeat protein</fullName>
    </recommendedName>
</protein>
<proteinExistence type="predicted"/>
<dbReference type="SUPFAM" id="SSF48371">
    <property type="entry name" value="ARM repeat"/>
    <property type="match status" value="1"/>
</dbReference>
<dbReference type="Proteomes" id="UP000485484">
    <property type="component" value="Unassembled WGS sequence"/>
</dbReference>
<reference evidence="2" key="1">
    <citation type="submission" date="2017-02" db="EMBL/GenBank/DDBJ databases">
        <title>Delving into the versatile metabolic prowess of the omnipresent phylum Bacteroidetes.</title>
        <authorList>
            <person name="Nobu M.K."/>
            <person name="Mei R."/>
            <person name="Narihiro T."/>
            <person name="Kuroda K."/>
            <person name="Liu W.-T."/>
        </authorList>
    </citation>
    <scope>NUCLEOTIDE SEQUENCE</scope>
    <source>
        <strain evidence="2">ADurb.Bin417</strain>
    </source>
</reference>
<dbReference type="InterPro" id="IPR016024">
    <property type="entry name" value="ARM-type_fold"/>
</dbReference>
<organism evidence="2">
    <name type="scientific">candidate division TA06 bacterium ADurb.Bin417</name>
    <dbReference type="NCBI Taxonomy" id="1852828"/>
    <lineage>
        <taxon>Bacteria</taxon>
        <taxon>Bacteria division TA06</taxon>
    </lineage>
</organism>
<accession>A0A1V5M9B9</accession>
<evidence type="ECO:0000256" key="1">
    <source>
        <dbReference type="SAM" id="MobiDB-lite"/>
    </source>
</evidence>